<dbReference type="PANTHER" id="PTHR43398:SF1">
    <property type="entry name" value="DOLICHOL-PHOSPHATE MANNOSYLTRANSFERASE SUBUNIT 1"/>
    <property type="match status" value="1"/>
</dbReference>
<evidence type="ECO:0000256" key="2">
    <source>
        <dbReference type="ARBA" id="ARBA00022676"/>
    </source>
</evidence>
<dbReference type="Gene3D" id="3.90.550.10">
    <property type="entry name" value="Spore Coat Polysaccharide Biosynthesis Protein SpsA, Chain A"/>
    <property type="match status" value="1"/>
</dbReference>
<dbReference type="InterPro" id="IPR029044">
    <property type="entry name" value="Nucleotide-diphossugar_trans"/>
</dbReference>
<dbReference type="Pfam" id="PF00535">
    <property type="entry name" value="Glycos_transf_2"/>
    <property type="match status" value="1"/>
</dbReference>
<dbReference type="GO" id="GO:0016020">
    <property type="term" value="C:membrane"/>
    <property type="evidence" value="ECO:0007669"/>
    <property type="project" value="GOC"/>
</dbReference>
<gene>
    <name evidence="5" type="ORF">SAMN05660976_03342</name>
</gene>
<accession>A0A1H7T761</accession>
<dbReference type="STRING" id="46177.SAMN05660976_03342"/>
<evidence type="ECO:0000313" key="6">
    <source>
        <dbReference type="Proteomes" id="UP000198953"/>
    </source>
</evidence>
<keyword evidence="2 5" id="KW-0328">Glycosyltransferase</keyword>
<sequence>MAWQAARRPDGDRLTMDTLGRVLIIVPTYNERENLPAIAERVRAALPEAHLLVADDNSPDGTGEIADALAAADDHVHVLHRPGKQGLGAAYIAGFRWGLDEGYDVLVEMDADGSHQPEELPRLLEALAEGADLAIGSRYVPGGQVLNWPHRRELLSRGANIYTRVMLGLPVRDATAGFRAYRAATLEKVGLADVESQGYCFQVDLTLRAARHGLRVVEVPITFVERTVGKSKMSGKVMSEALWRISLWGVTGLPRRVRGHRD</sequence>
<reference evidence="5 6" key="1">
    <citation type="submission" date="2016-10" db="EMBL/GenBank/DDBJ databases">
        <authorList>
            <person name="de Groot N.N."/>
        </authorList>
    </citation>
    <scope>NUCLEOTIDE SEQUENCE [LARGE SCALE GENOMIC DNA]</scope>
    <source>
        <strain evidence="5 6">DSM 43357</strain>
    </source>
</reference>
<dbReference type="CDD" id="cd06442">
    <property type="entry name" value="DPM1_like"/>
    <property type="match status" value="1"/>
</dbReference>
<dbReference type="SUPFAM" id="SSF53448">
    <property type="entry name" value="Nucleotide-diphospho-sugar transferases"/>
    <property type="match status" value="1"/>
</dbReference>
<dbReference type="EMBL" id="FOBF01000007">
    <property type="protein sequence ID" value="SEL79637.1"/>
    <property type="molecule type" value="Genomic_DNA"/>
</dbReference>
<evidence type="ECO:0000313" key="5">
    <source>
        <dbReference type="EMBL" id="SEL79637.1"/>
    </source>
</evidence>
<keyword evidence="3 5" id="KW-0808">Transferase</keyword>
<dbReference type="AlphaFoldDB" id="A0A1H7T761"/>
<proteinExistence type="inferred from homology"/>
<dbReference type="InterPro" id="IPR001173">
    <property type="entry name" value="Glyco_trans_2-like"/>
</dbReference>
<dbReference type="GO" id="GO:0009247">
    <property type="term" value="P:glycolipid biosynthetic process"/>
    <property type="evidence" value="ECO:0007669"/>
    <property type="project" value="TreeGrafter"/>
</dbReference>
<evidence type="ECO:0000259" key="4">
    <source>
        <dbReference type="Pfam" id="PF00535"/>
    </source>
</evidence>
<name>A0A1H7T761_9ACTN</name>
<organism evidence="5 6">
    <name type="scientific">Nonomuraea pusilla</name>
    <dbReference type="NCBI Taxonomy" id="46177"/>
    <lineage>
        <taxon>Bacteria</taxon>
        <taxon>Bacillati</taxon>
        <taxon>Actinomycetota</taxon>
        <taxon>Actinomycetes</taxon>
        <taxon>Streptosporangiales</taxon>
        <taxon>Streptosporangiaceae</taxon>
        <taxon>Nonomuraea</taxon>
    </lineage>
</organism>
<evidence type="ECO:0000256" key="3">
    <source>
        <dbReference type="ARBA" id="ARBA00022679"/>
    </source>
</evidence>
<feature type="domain" description="Glycosyltransferase 2-like" evidence="4">
    <location>
        <begin position="24"/>
        <end position="189"/>
    </location>
</feature>
<dbReference type="InterPro" id="IPR039528">
    <property type="entry name" value="DPM1-like"/>
</dbReference>
<evidence type="ECO:0000256" key="1">
    <source>
        <dbReference type="ARBA" id="ARBA00006739"/>
    </source>
</evidence>
<dbReference type="PANTHER" id="PTHR43398">
    <property type="entry name" value="DOLICHOL-PHOSPHATE MANNOSYLTRANSFERASE SUBUNIT 1"/>
    <property type="match status" value="1"/>
</dbReference>
<dbReference type="GO" id="GO:0004582">
    <property type="term" value="F:dolichyl-phosphate beta-D-mannosyltransferase activity"/>
    <property type="evidence" value="ECO:0007669"/>
    <property type="project" value="InterPro"/>
</dbReference>
<dbReference type="Proteomes" id="UP000198953">
    <property type="component" value="Unassembled WGS sequence"/>
</dbReference>
<comment type="similarity">
    <text evidence="1">Belongs to the glycosyltransferase 2 family.</text>
</comment>
<keyword evidence="6" id="KW-1185">Reference proteome</keyword>
<dbReference type="FunFam" id="3.90.550.10:FF:000122">
    <property type="entry name" value="Dolichol-phosphate mannosyltransferase subunit 1"/>
    <property type="match status" value="1"/>
</dbReference>
<protein>
    <submittedName>
        <fullName evidence="5">Dolichol-phosphate mannosyltransferase</fullName>
    </submittedName>
</protein>